<feature type="region of interest" description="Disordered" evidence="1">
    <location>
        <begin position="787"/>
        <end position="809"/>
    </location>
</feature>
<dbReference type="RefSeq" id="WP_214388035.1">
    <property type="nucleotide sequence ID" value="NZ_JAFLWW010000002.1"/>
</dbReference>
<dbReference type="EMBL" id="JAFLWW010000002">
    <property type="protein sequence ID" value="MBT1155733.1"/>
    <property type="molecule type" value="Genomic_DNA"/>
</dbReference>
<reference evidence="2" key="2">
    <citation type="submission" date="2021-03" db="EMBL/GenBank/DDBJ databases">
        <authorList>
            <person name="Artuso I."/>
            <person name="Turrini P."/>
            <person name="Pirolo M."/>
            <person name="Lugli G.A."/>
            <person name="Ventura M."/>
            <person name="Visca P."/>
        </authorList>
    </citation>
    <scope>NUCLEOTIDE SEQUENCE</scope>
    <source>
        <strain evidence="2">LMG 26462</strain>
    </source>
</reference>
<dbReference type="SUPFAM" id="SSF53955">
    <property type="entry name" value="Lysozyme-like"/>
    <property type="match status" value="1"/>
</dbReference>
<gene>
    <name evidence="2" type="ORF">J1C56_09025</name>
</gene>
<feature type="compositionally biased region" description="Pro residues" evidence="1">
    <location>
        <begin position="620"/>
        <end position="640"/>
    </location>
</feature>
<feature type="compositionally biased region" description="Low complexity" evidence="1">
    <location>
        <begin position="319"/>
        <end position="331"/>
    </location>
</feature>
<keyword evidence="3" id="KW-1185">Reference proteome</keyword>
<feature type="region of interest" description="Disordered" evidence="1">
    <location>
        <begin position="314"/>
        <end position="347"/>
    </location>
</feature>
<reference evidence="2" key="1">
    <citation type="journal article" date="2021" name="Microorganisms">
        <title>Phylogenomic Reconstruction and Metabolic Potential of the Genus Aminobacter.</title>
        <authorList>
            <person name="Artuso I."/>
            <person name="Turrini P."/>
            <person name="Pirolo M."/>
            <person name="Lugli G.A."/>
            <person name="Ventura M."/>
            <person name="Visca P."/>
        </authorList>
    </citation>
    <scope>NUCLEOTIDE SEQUENCE</scope>
    <source>
        <strain evidence="2">LMG 26462</strain>
    </source>
</reference>
<name>A0A9X1D5J8_9HYPH</name>
<dbReference type="GO" id="GO:0016787">
    <property type="term" value="F:hydrolase activity"/>
    <property type="evidence" value="ECO:0007669"/>
    <property type="project" value="UniProtKB-KW"/>
</dbReference>
<comment type="caution">
    <text evidence="2">The sequence shown here is derived from an EMBL/GenBank/DDBJ whole genome shotgun (WGS) entry which is preliminary data.</text>
</comment>
<feature type="region of interest" description="Disordered" evidence="1">
    <location>
        <begin position="597"/>
        <end position="672"/>
    </location>
</feature>
<proteinExistence type="predicted"/>
<evidence type="ECO:0000313" key="2">
    <source>
        <dbReference type="EMBL" id="MBT1155733.1"/>
    </source>
</evidence>
<feature type="region of interest" description="Disordered" evidence="1">
    <location>
        <begin position="446"/>
        <end position="466"/>
    </location>
</feature>
<organism evidence="2 3">
    <name type="scientific">Aminobacter anthyllidis</name>
    <dbReference type="NCBI Taxonomy" id="1035067"/>
    <lineage>
        <taxon>Bacteria</taxon>
        <taxon>Pseudomonadati</taxon>
        <taxon>Pseudomonadota</taxon>
        <taxon>Alphaproteobacteria</taxon>
        <taxon>Hyphomicrobiales</taxon>
        <taxon>Phyllobacteriaceae</taxon>
        <taxon>Aminobacter</taxon>
    </lineage>
</organism>
<dbReference type="CDD" id="cd00736">
    <property type="entry name" value="lambda_lys-like"/>
    <property type="match status" value="1"/>
</dbReference>
<feature type="region of interest" description="Disordered" evidence="1">
    <location>
        <begin position="77"/>
        <end position="96"/>
    </location>
</feature>
<keyword evidence="2" id="KW-0378">Hydrolase</keyword>
<dbReference type="Gene3D" id="1.10.530.10">
    <property type="match status" value="1"/>
</dbReference>
<feature type="compositionally biased region" description="Basic and acidic residues" evidence="1">
    <location>
        <begin position="655"/>
        <end position="664"/>
    </location>
</feature>
<protein>
    <submittedName>
        <fullName evidence="2">Glycoside hydrolase family 104 protein</fullName>
    </submittedName>
</protein>
<evidence type="ECO:0000313" key="3">
    <source>
        <dbReference type="Proteomes" id="UP001138921"/>
    </source>
</evidence>
<dbReference type="InterPro" id="IPR023346">
    <property type="entry name" value="Lysozyme-like_dom_sf"/>
</dbReference>
<accession>A0A9X1D5J8</accession>
<dbReference type="Proteomes" id="UP001138921">
    <property type="component" value="Unassembled WGS sequence"/>
</dbReference>
<evidence type="ECO:0000256" key="1">
    <source>
        <dbReference type="SAM" id="MobiDB-lite"/>
    </source>
</evidence>
<dbReference type="AlphaFoldDB" id="A0A9X1D5J8"/>
<sequence>MALSFIFDASKETPASLAKKRAVADALASRNQVPRNVGEGISALADGVVAAVLGSRADAGEKAGRDHAATTMAQTLGAGAFPDAPPSKPSASTSSAPIDYKGDELAWADAQPYQKALLNTIAGPESGGRYDIIYGGGRFDDFSKHPGQAVRIQTGPNAGRTSSAAGKYQFLGSTWEDQAGKLGLTDFSPANQDKAAWNLAAETYKAKTGQDLDGVLQSGDPTALAKVGQVLNPIWTSLPGGIEQGTNTDRFVATYQRALNAGASPTQAKQVAQVEQAQPVQVASLDPSAGVTRATARPMPEEYANIGLSQDAWSRMNEPTGSAPSAATASPAQPPGEVRKGPDGQTYQYAETTGMAGASGSQGWIRVNAPQTAQPVAAATTPAAQRVLSAMMSQEPMGGAPAAISGAASRVTGALEKVAPGNQQAAGSPGTQRVAQALGGGAEAYRGTAIDSDMPGHEPLQPGEAGPSIQQLMQAASDPWLNEQQRALVNTMLEQKMQSADPIRRLQIQKLQKELGTPQKQWQKLDDNTLFDPATGETKSIGKTGTDAFRFQGNSVEAQSLNGLMDSGALTPEQAQQLGAGKTVTGPNGETIFMTPQGVFGQATPGGPAMPITPQAAPAPSSPAVPTPGPAPAPSIPPAPAQSQRPGMIPITDPKPVRATEAQRNRSSNVDQAFSTITNELDRYEKLVGETGIEAKPGQSKDNLNTVRQGIMLQMKELFNLGVLNGPDLSLMERMIYDPVVDPLKEGGIANLPDQIWTGITGGAGERAKNSVAELKRMLTNIKESVGKSVDQPGAPAPTDTGGWKDMGNGVKIRVKQ</sequence>